<protein>
    <submittedName>
        <fullName evidence="2">Uncharacterized protein</fullName>
    </submittedName>
</protein>
<dbReference type="AlphaFoldDB" id="A0A6G1C4G0"/>
<name>A0A6G1C4G0_9ORYZ</name>
<evidence type="ECO:0000313" key="2">
    <source>
        <dbReference type="EMBL" id="KAF0894443.1"/>
    </source>
</evidence>
<dbReference type="EMBL" id="SPHZ02000011">
    <property type="protein sequence ID" value="KAF0894443.1"/>
    <property type="molecule type" value="Genomic_DNA"/>
</dbReference>
<evidence type="ECO:0000256" key="1">
    <source>
        <dbReference type="SAM" id="MobiDB-lite"/>
    </source>
</evidence>
<evidence type="ECO:0000313" key="3">
    <source>
        <dbReference type="Proteomes" id="UP000479710"/>
    </source>
</evidence>
<reference evidence="2 3" key="1">
    <citation type="submission" date="2019-11" db="EMBL/GenBank/DDBJ databases">
        <title>Whole genome sequence of Oryza granulata.</title>
        <authorList>
            <person name="Li W."/>
        </authorList>
    </citation>
    <scope>NUCLEOTIDE SEQUENCE [LARGE SCALE GENOMIC DNA]</scope>
    <source>
        <strain evidence="3">cv. Menghai</strain>
        <tissue evidence="2">Leaf</tissue>
    </source>
</reference>
<feature type="compositionally biased region" description="Polar residues" evidence="1">
    <location>
        <begin position="1"/>
        <end position="10"/>
    </location>
</feature>
<comment type="caution">
    <text evidence="2">The sequence shown here is derived from an EMBL/GenBank/DDBJ whole genome shotgun (WGS) entry which is preliminary data.</text>
</comment>
<accession>A0A6G1C4G0</accession>
<keyword evidence="3" id="KW-1185">Reference proteome</keyword>
<dbReference type="Proteomes" id="UP000479710">
    <property type="component" value="Unassembled WGS sequence"/>
</dbReference>
<feature type="region of interest" description="Disordered" evidence="1">
    <location>
        <begin position="1"/>
        <end position="24"/>
    </location>
</feature>
<sequence length="116" mass="11907">MENSSTSHQLPSGGASPPPPQDATANLISTLVAAHAVASPGDQETLLATLASPQMAQAAISAALLAPTQDGSSFSSGLVIPPPEHLHLRRLLQPLPRRSVPSAFPMSRHMSPSSST</sequence>
<organism evidence="2 3">
    <name type="scientific">Oryza meyeriana var. granulata</name>
    <dbReference type="NCBI Taxonomy" id="110450"/>
    <lineage>
        <taxon>Eukaryota</taxon>
        <taxon>Viridiplantae</taxon>
        <taxon>Streptophyta</taxon>
        <taxon>Embryophyta</taxon>
        <taxon>Tracheophyta</taxon>
        <taxon>Spermatophyta</taxon>
        <taxon>Magnoliopsida</taxon>
        <taxon>Liliopsida</taxon>
        <taxon>Poales</taxon>
        <taxon>Poaceae</taxon>
        <taxon>BOP clade</taxon>
        <taxon>Oryzoideae</taxon>
        <taxon>Oryzeae</taxon>
        <taxon>Oryzinae</taxon>
        <taxon>Oryza</taxon>
        <taxon>Oryza meyeriana</taxon>
    </lineage>
</organism>
<gene>
    <name evidence="2" type="ORF">E2562_039085</name>
</gene>
<proteinExistence type="predicted"/>